<comment type="similarity">
    <text evidence="2">Belongs to the MGMT family.</text>
</comment>
<comment type="catalytic activity">
    <reaction evidence="8">
        <text>a 6-O-methyl-2'-deoxyguanosine in DNA + L-cysteinyl-[protein] = S-methyl-L-cysteinyl-[protein] + a 2'-deoxyguanosine in DNA</text>
        <dbReference type="Rhea" id="RHEA:24000"/>
        <dbReference type="Rhea" id="RHEA-COMP:10131"/>
        <dbReference type="Rhea" id="RHEA-COMP:10132"/>
        <dbReference type="Rhea" id="RHEA-COMP:11367"/>
        <dbReference type="Rhea" id="RHEA-COMP:11368"/>
        <dbReference type="ChEBI" id="CHEBI:29950"/>
        <dbReference type="ChEBI" id="CHEBI:82612"/>
        <dbReference type="ChEBI" id="CHEBI:85445"/>
        <dbReference type="ChEBI" id="CHEBI:85448"/>
        <dbReference type="EC" id="2.1.1.63"/>
    </reaction>
</comment>
<accession>A0A437SW65</accession>
<keyword evidence="7" id="KW-0234">DNA repair</keyword>
<reference evidence="11 12" key="1">
    <citation type="submission" date="2018-12" db="EMBL/GenBank/DDBJ databases">
        <authorList>
            <person name="Meng J."/>
        </authorList>
    </citation>
    <scope>NUCLEOTIDE SEQUENCE [LARGE SCALE GENOMIC DNA]</scope>
    <source>
        <strain evidence="11 12">HT111-2</strain>
    </source>
</reference>
<dbReference type="FunFam" id="1.10.10.10:FF:000214">
    <property type="entry name" value="Methylated-DNA--protein-cysteine methyltransferase"/>
    <property type="match status" value="1"/>
</dbReference>
<dbReference type="Gene3D" id="3.30.160.70">
    <property type="entry name" value="Methylated DNA-protein cysteine methyltransferase domain"/>
    <property type="match status" value="1"/>
</dbReference>
<dbReference type="CDD" id="cd06445">
    <property type="entry name" value="ATase"/>
    <property type="match status" value="1"/>
</dbReference>
<comment type="catalytic activity">
    <reaction evidence="1">
        <text>a 4-O-methyl-thymidine in DNA + L-cysteinyl-[protein] = a thymidine in DNA + S-methyl-L-cysteinyl-[protein]</text>
        <dbReference type="Rhea" id="RHEA:53428"/>
        <dbReference type="Rhea" id="RHEA-COMP:10131"/>
        <dbReference type="Rhea" id="RHEA-COMP:10132"/>
        <dbReference type="Rhea" id="RHEA-COMP:13555"/>
        <dbReference type="Rhea" id="RHEA-COMP:13556"/>
        <dbReference type="ChEBI" id="CHEBI:29950"/>
        <dbReference type="ChEBI" id="CHEBI:82612"/>
        <dbReference type="ChEBI" id="CHEBI:137386"/>
        <dbReference type="ChEBI" id="CHEBI:137387"/>
        <dbReference type="EC" id="2.1.1.63"/>
    </reaction>
</comment>
<dbReference type="Pfam" id="PF01035">
    <property type="entry name" value="DNA_binding_1"/>
    <property type="match status" value="1"/>
</dbReference>
<dbReference type="EMBL" id="RXIA01000009">
    <property type="protein sequence ID" value="RVU71067.1"/>
    <property type="molecule type" value="Genomic_DNA"/>
</dbReference>
<dbReference type="RefSeq" id="WP_127796233.1">
    <property type="nucleotide sequence ID" value="NZ_ML136877.1"/>
</dbReference>
<dbReference type="InterPro" id="IPR008332">
    <property type="entry name" value="MethylG_MeTrfase_N"/>
</dbReference>
<dbReference type="InterPro" id="IPR001497">
    <property type="entry name" value="MethylDNA_cys_MeTrfase_AS"/>
</dbReference>
<keyword evidence="12" id="KW-1185">Reference proteome</keyword>
<dbReference type="AlphaFoldDB" id="A0A437SW65"/>
<proteinExistence type="inferred from homology"/>
<organism evidence="11 12">
    <name type="scientific">Lactobacillus xujianguonis</name>
    <dbReference type="NCBI Taxonomy" id="2495899"/>
    <lineage>
        <taxon>Bacteria</taxon>
        <taxon>Bacillati</taxon>
        <taxon>Bacillota</taxon>
        <taxon>Bacilli</taxon>
        <taxon>Lactobacillales</taxon>
        <taxon>Lactobacillaceae</taxon>
        <taxon>Lactobacillus</taxon>
    </lineage>
</organism>
<dbReference type="Gene3D" id="1.10.10.10">
    <property type="entry name" value="Winged helix-like DNA-binding domain superfamily/Winged helix DNA-binding domain"/>
    <property type="match status" value="1"/>
</dbReference>
<evidence type="ECO:0000259" key="10">
    <source>
        <dbReference type="Pfam" id="PF02870"/>
    </source>
</evidence>
<evidence type="ECO:0000259" key="9">
    <source>
        <dbReference type="Pfam" id="PF01035"/>
    </source>
</evidence>
<dbReference type="GO" id="GO:0003908">
    <property type="term" value="F:methylated-DNA-[protein]-cysteine S-methyltransferase activity"/>
    <property type="evidence" value="ECO:0007669"/>
    <property type="project" value="UniProtKB-EC"/>
</dbReference>
<dbReference type="PANTHER" id="PTHR10815:SF12">
    <property type="entry name" value="METHYLATED-DNA--PROTEIN-CYSTEINE METHYLTRANSFERASE, INDUCIBLE"/>
    <property type="match status" value="1"/>
</dbReference>
<protein>
    <recommendedName>
        <fullName evidence="3">methylated-DNA--[protein]-cysteine S-methyltransferase</fullName>
        <ecNumber evidence="3">2.1.1.63</ecNumber>
    </recommendedName>
</protein>
<dbReference type="Proteomes" id="UP000288291">
    <property type="component" value="Unassembled WGS sequence"/>
</dbReference>
<evidence type="ECO:0000256" key="5">
    <source>
        <dbReference type="ARBA" id="ARBA00022679"/>
    </source>
</evidence>
<dbReference type="InterPro" id="IPR036388">
    <property type="entry name" value="WH-like_DNA-bd_sf"/>
</dbReference>
<dbReference type="GO" id="GO:0006281">
    <property type="term" value="P:DNA repair"/>
    <property type="evidence" value="ECO:0007669"/>
    <property type="project" value="UniProtKB-KW"/>
</dbReference>
<name>A0A437SW65_9LACO</name>
<evidence type="ECO:0000256" key="3">
    <source>
        <dbReference type="ARBA" id="ARBA00011918"/>
    </source>
</evidence>
<comment type="caution">
    <text evidence="11">The sequence shown here is derived from an EMBL/GenBank/DDBJ whole genome shotgun (WGS) entry which is preliminary data.</text>
</comment>
<dbReference type="NCBIfam" id="TIGR00589">
    <property type="entry name" value="ogt"/>
    <property type="match status" value="1"/>
</dbReference>
<evidence type="ECO:0000256" key="2">
    <source>
        <dbReference type="ARBA" id="ARBA00008711"/>
    </source>
</evidence>
<gene>
    <name evidence="11" type="ORF">EJK17_04225</name>
</gene>
<keyword evidence="5 11" id="KW-0808">Transferase</keyword>
<keyword evidence="6" id="KW-0227">DNA damage</keyword>
<dbReference type="InterPro" id="IPR036631">
    <property type="entry name" value="MGMT_N_sf"/>
</dbReference>
<dbReference type="EC" id="2.1.1.63" evidence="3"/>
<dbReference type="PROSITE" id="PS00374">
    <property type="entry name" value="MGMT"/>
    <property type="match status" value="1"/>
</dbReference>
<evidence type="ECO:0000256" key="6">
    <source>
        <dbReference type="ARBA" id="ARBA00022763"/>
    </source>
</evidence>
<evidence type="ECO:0000256" key="4">
    <source>
        <dbReference type="ARBA" id="ARBA00022603"/>
    </source>
</evidence>
<feature type="domain" description="Methylated-DNA-[protein]-cysteine S-methyltransferase DNA binding" evidence="9">
    <location>
        <begin position="85"/>
        <end position="164"/>
    </location>
</feature>
<evidence type="ECO:0000313" key="12">
    <source>
        <dbReference type="Proteomes" id="UP000288291"/>
    </source>
</evidence>
<dbReference type="GO" id="GO:0032259">
    <property type="term" value="P:methylation"/>
    <property type="evidence" value="ECO:0007669"/>
    <property type="project" value="UniProtKB-KW"/>
</dbReference>
<keyword evidence="4 11" id="KW-0489">Methyltransferase</keyword>
<dbReference type="Pfam" id="PF02870">
    <property type="entry name" value="Methyltransf_1N"/>
    <property type="match status" value="1"/>
</dbReference>
<feature type="domain" description="Methylguanine DNA methyltransferase ribonuclease-like" evidence="10">
    <location>
        <begin position="15"/>
        <end position="79"/>
    </location>
</feature>
<dbReference type="PANTHER" id="PTHR10815">
    <property type="entry name" value="METHYLATED-DNA--PROTEIN-CYSTEINE METHYLTRANSFERASE"/>
    <property type="match status" value="1"/>
</dbReference>
<evidence type="ECO:0000256" key="8">
    <source>
        <dbReference type="ARBA" id="ARBA00049348"/>
    </source>
</evidence>
<sequence length="171" mass="19413">MAEIFYYDDVKIDPWTYTLTMTEDGLAYVGLKDSEASPIFSYYPNRMLVRDPKRLAPYIQELKEYFAGTRKEFDVPIDISEFGTPFQRNVLNMVQRISYGTTVSYGDIAASLDNARSVRAVAHAVALNPALIFIPCHRVIMSNSKIGGYRLGAKEKARLINLEKSHLHDNL</sequence>
<dbReference type="InterPro" id="IPR036217">
    <property type="entry name" value="MethylDNA_cys_MeTrfase_DNAb"/>
</dbReference>
<dbReference type="SUPFAM" id="SSF53155">
    <property type="entry name" value="Methylated DNA-protein cysteine methyltransferase domain"/>
    <property type="match status" value="1"/>
</dbReference>
<evidence type="ECO:0000313" key="11">
    <source>
        <dbReference type="EMBL" id="RVU71067.1"/>
    </source>
</evidence>
<evidence type="ECO:0000256" key="1">
    <source>
        <dbReference type="ARBA" id="ARBA00001286"/>
    </source>
</evidence>
<dbReference type="InterPro" id="IPR014048">
    <property type="entry name" value="MethylDNA_cys_MeTrfase_DNA-bd"/>
</dbReference>
<dbReference type="SUPFAM" id="SSF46767">
    <property type="entry name" value="Methylated DNA-protein cysteine methyltransferase, C-terminal domain"/>
    <property type="match status" value="1"/>
</dbReference>
<evidence type="ECO:0000256" key="7">
    <source>
        <dbReference type="ARBA" id="ARBA00023204"/>
    </source>
</evidence>